<sequence length="90" mass="9735">MWVGGNSGSARAKGTLMLSRLRKLLEYQLSIAELLGLGILLGTPYLIVGVIWSSTHTAHLHDMHGVDLVVSFLGSIVSWPVLLFANVCMT</sequence>
<organism evidence="1 2">
    <name type="scientific">Mycobacterium intracellulare subsp. chimaera</name>
    <dbReference type="NCBI Taxonomy" id="222805"/>
    <lineage>
        <taxon>Bacteria</taxon>
        <taxon>Bacillati</taxon>
        <taxon>Actinomycetota</taxon>
        <taxon>Actinomycetes</taxon>
        <taxon>Mycobacteriales</taxon>
        <taxon>Mycobacteriaceae</taxon>
        <taxon>Mycobacterium</taxon>
        <taxon>Mycobacterium avium complex (MAC)</taxon>
    </lineage>
</organism>
<evidence type="ECO:0000313" key="2">
    <source>
        <dbReference type="Proteomes" id="UP000198286"/>
    </source>
</evidence>
<name>A0A220Y4I6_MYCIT</name>
<dbReference type="Proteomes" id="UP000198286">
    <property type="component" value="Chromosome"/>
</dbReference>
<evidence type="ECO:0000313" key="1">
    <source>
        <dbReference type="EMBL" id="ASL12598.1"/>
    </source>
</evidence>
<dbReference type="EMBL" id="CP015267">
    <property type="protein sequence ID" value="ASL12598.1"/>
    <property type="molecule type" value="Genomic_DNA"/>
</dbReference>
<dbReference type="AlphaFoldDB" id="A0A220Y4I6"/>
<reference evidence="1 2" key="1">
    <citation type="journal article" date="2017" name="Lancet Infect. Dis.">
        <title>Global outbreak of severe Mycobacterium chimaera disease after cardiac surgery: a molecular epidemiological study.</title>
        <authorList>
            <person name="van Ingen J."/>
            <person name="Kohl T."/>
            <person name="Kranzer K."/>
            <person name="Hasse B."/>
            <person name="Keller P."/>
            <person name="Szafranska A."/>
            <person name="Hillemann D."/>
            <person name="Chand M."/>
            <person name="Schreiber P."/>
            <person name="Sommerstein R."/>
            <person name="Berger C."/>
            <person name="Genoni M."/>
            <person name="Ruegg C."/>
            <person name="Troillet N."/>
            <person name="Widmer A.F."/>
            <person name="Becker S.L."/>
            <person name="Herrmann M."/>
            <person name="Eckmanns T."/>
            <person name="Haller S."/>
            <person name="Hoeller C."/>
            <person name="Debast S.B."/>
            <person name="Wolfhagen M.J."/>
            <person name="Hopman J."/>
            <person name="Kluytmans J."/>
            <person name="Langelaar M."/>
            <person name="Notermans D.W."/>
            <person name="ten Oever J."/>
            <person name="van den Barselaar P."/>
            <person name="Vonk A.B.A."/>
            <person name="Vos M.C."/>
            <person name="Ahmed N."/>
            <person name="Brown T."/>
            <person name="Crook D."/>
            <person name="Lamagni T."/>
            <person name="Phin N."/>
            <person name="Smith E.G."/>
            <person name="Zambon M."/>
            <person name="Serr A."/>
            <person name="Goetting T."/>
            <person name="Ebner W."/>
            <person name="Thuermer A."/>
            <person name="Utpatel C."/>
            <person name="Sproer C."/>
            <person name="Bunk B."/>
            <person name="Nubel U."/>
            <person name="Bloemberg G."/>
            <person name="Bottger E."/>
            <person name="Niemann S."/>
            <person name="Wagner D."/>
            <person name="Sax H."/>
        </authorList>
    </citation>
    <scope>NUCLEOTIDE SEQUENCE [LARGE SCALE GENOMIC DNA]</scope>
    <source>
        <strain evidence="1 2">ZUERICH-2</strain>
    </source>
</reference>
<proteinExistence type="predicted"/>
<protein>
    <submittedName>
        <fullName evidence="1">Uncharacterized protein</fullName>
    </submittedName>
</protein>
<accession>A0A220Y4I6</accession>
<gene>
    <name evidence="1" type="ORF">MYCOZU2_00126</name>
</gene>